<sequence length="58" mass="6401">MSAECWRGVKVNLPQLARWCSACSPFSALLCVAQSTTEDIEEQKLITPNSTVLRISSM</sequence>
<reference evidence="2" key="1">
    <citation type="submission" date="2014-09" db="EMBL/GenBank/DDBJ databases">
        <authorList>
            <person name="Sharma Rahul"/>
            <person name="Thines Marco"/>
        </authorList>
    </citation>
    <scope>NUCLEOTIDE SEQUENCE [LARGE SCALE GENOMIC DNA]</scope>
</reference>
<name>A0A0P1AII4_PLAHL</name>
<dbReference type="GeneID" id="36406084"/>
<evidence type="ECO:0000313" key="2">
    <source>
        <dbReference type="Proteomes" id="UP000054928"/>
    </source>
</evidence>
<dbReference type="AlphaFoldDB" id="A0A0P1AII4"/>
<keyword evidence="2" id="KW-1185">Reference proteome</keyword>
<dbReference type="EMBL" id="CCYD01000523">
    <property type="protein sequence ID" value="CEG40850.1"/>
    <property type="molecule type" value="Genomic_DNA"/>
</dbReference>
<dbReference type="RefSeq" id="XP_024577219.1">
    <property type="nucleotide sequence ID" value="XM_024726553.1"/>
</dbReference>
<dbReference type="Proteomes" id="UP000054928">
    <property type="component" value="Unassembled WGS sequence"/>
</dbReference>
<accession>A0A0P1AII4</accession>
<proteinExistence type="predicted"/>
<evidence type="ECO:0000313" key="1">
    <source>
        <dbReference type="EMBL" id="CEG40850.1"/>
    </source>
</evidence>
<protein>
    <submittedName>
        <fullName evidence="1">Uncharacterized protein</fullName>
    </submittedName>
</protein>
<organism evidence="1 2">
    <name type="scientific">Plasmopara halstedii</name>
    <name type="common">Downy mildew of sunflower</name>
    <dbReference type="NCBI Taxonomy" id="4781"/>
    <lineage>
        <taxon>Eukaryota</taxon>
        <taxon>Sar</taxon>
        <taxon>Stramenopiles</taxon>
        <taxon>Oomycota</taxon>
        <taxon>Peronosporomycetes</taxon>
        <taxon>Peronosporales</taxon>
        <taxon>Peronosporaceae</taxon>
        <taxon>Plasmopara</taxon>
    </lineage>
</organism>